<evidence type="ECO:0000256" key="5">
    <source>
        <dbReference type="ARBA" id="ARBA00022989"/>
    </source>
</evidence>
<organism evidence="8 9">
    <name type="scientific">Gluconacetobacter sacchari DSM 12717</name>
    <dbReference type="NCBI Taxonomy" id="1307940"/>
    <lineage>
        <taxon>Bacteria</taxon>
        <taxon>Pseudomonadati</taxon>
        <taxon>Pseudomonadota</taxon>
        <taxon>Alphaproteobacteria</taxon>
        <taxon>Acetobacterales</taxon>
        <taxon>Acetobacteraceae</taxon>
        <taxon>Gluconacetobacter</taxon>
    </lineage>
</organism>
<dbReference type="InterPro" id="IPR032808">
    <property type="entry name" value="DoxX"/>
</dbReference>
<dbReference type="PANTHER" id="PTHR33452">
    <property type="entry name" value="OXIDOREDUCTASE CATD-RELATED"/>
    <property type="match status" value="1"/>
</dbReference>
<dbReference type="Pfam" id="PF07681">
    <property type="entry name" value="DoxX"/>
    <property type="match status" value="1"/>
</dbReference>
<dbReference type="EMBL" id="BAQP01000261">
    <property type="protein sequence ID" value="GBQ28390.1"/>
    <property type="molecule type" value="Genomic_DNA"/>
</dbReference>
<dbReference type="InterPro" id="IPR051907">
    <property type="entry name" value="DoxX-like_oxidoreductase"/>
</dbReference>
<sequence length="161" mass="16852">MFLSAADCTGAAASTRNLIMNTVSPRDAALFVARFGLSLLFLTMGWGKLSDFSGAIAYMAQAGAPFPAFSALLAVIVELGAGIALTLGIAVTPVASVLALYTVVTGLIGHHFWTYAPGMMRYDMTIHFYKNISIAGGLLALAAAGAGRYALSLRHPRFFAS</sequence>
<keyword evidence="5 7" id="KW-1133">Transmembrane helix</keyword>
<evidence type="ECO:0000256" key="7">
    <source>
        <dbReference type="SAM" id="Phobius"/>
    </source>
</evidence>
<feature type="transmembrane region" description="Helical" evidence="7">
    <location>
        <begin position="68"/>
        <end position="91"/>
    </location>
</feature>
<gene>
    <name evidence="8" type="ORF">AA12717_2941</name>
</gene>
<evidence type="ECO:0000256" key="4">
    <source>
        <dbReference type="ARBA" id="ARBA00022692"/>
    </source>
</evidence>
<keyword evidence="3" id="KW-1003">Cell membrane</keyword>
<keyword evidence="6 7" id="KW-0472">Membrane</keyword>
<dbReference type="Proteomes" id="UP001060895">
    <property type="component" value="Unassembled WGS sequence"/>
</dbReference>
<dbReference type="PANTHER" id="PTHR33452:SF1">
    <property type="entry name" value="INNER MEMBRANE PROTEIN YPHA-RELATED"/>
    <property type="match status" value="1"/>
</dbReference>
<feature type="transmembrane region" description="Helical" evidence="7">
    <location>
        <begin position="97"/>
        <end position="116"/>
    </location>
</feature>
<evidence type="ECO:0000313" key="8">
    <source>
        <dbReference type="EMBL" id="GBQ28390.1"/>
    </source>
</evidence>
<evidence type="ECO:0000256" key="6">
    <source>
        <dbReference type="ARBA" id="ARBA00023136"/>
    </source>
</evidence>
<feature type="transmembrane region" description="Helical" evidence="7">
    <location>
        <begin position="28"/>
        <end position="47"/>
    </location>
</feature>
<keyword evidence="9" id="KW-1185">Reference proteome</keyword>
<evidence type="ECO:0000256" key="3">
    <source>
        <dbReference type="ARBA" id="ARBA00022475"/>
    </source>
</evidence>
<protein>
    <submittedName>
        <fullName evidence="8">DoxX family protein</fullName>
    </submittedName>
</protein>
<feature type="transmembrane region" description="Helical" evidence="7">
    <location>
        <begin position="128"/>
        <end position="151"/>
    </location>
</feature>
<evidence type="ECO:0000313" key="9">
    <source>
        <dbReference type="Proteomes" id="UP001060895"/>
    </source>
</evidence>
<evidence type="ECO:0000256" key="2">
    <source>
        <dbReference type="ARBA" id="ARBA00006679"/>
    </source>
</evidence>
<comment type="similarity">
    <text evidence="2">Belongs to the DoxX family.</text>
</comment>
<comment type="caution">
    <text evidence="8">The sequence shown here is derived from an EMBL/GenBank/DDBJ whole genome shotgun (WGS) entry which is preliminary data.</text>
</comment>
<reference evidence="8" key="1">
    <citation type="submission" date="2013-04" db="EMBL/GenBank/DDBJ databases">
        <title>The genome sequencing project of 58 acetic acid bacteria.</title>
        <authorList>
            <person name="Okamoto-Kainuma A."/>
            <person name="Ishikawa M."/>
            <person name="Umino S."/>
            <person name="Koizumi Y."/>
            <person name="Shiwa Y."/>
            <person name="Yoshikawa H."/>
            <person name="Matsutani M."/>
            <person name="Matsushita K."/>
        </authorList>
    </citation>
    <scope>NUCLEOTIDE SEQUENCE</scope>
    <source>
        <strain evidence="8">DSM 12717</strain>
    </source>
</reference>
<keyword evidence="4 7" id="KW-0812">Transmembrane</keyword>
<proteinExistence type="inferred from homology"/>
<comment type="subcellular location">
    <subcellularLocation>
        <location evidence="1">Cell membrane</location>
        <topology evidence="1">Multi-pass membrane protein</topology>
    </subcellularLocation>
</comment>
<accession>A0ABQ0P9W5</accession>
<name>A0ABQ0P9W5_9PROT</name>
<evidence type="ECO:0000256" key="1">
    <source>
        <dbReference type="ARBA" id="ARBA00004651"/>
    </source>
</evidence>